<comment type="cofactor">
    <cofactor evidence="1">
        <name>a divalent metal cation</name>
        <dbReference type="ChEBI" id="CHEBI:60240"/>
    </cofactor>
</comment>
<dbReference type="InterPro" id="IPR013551">
    <property type="entry name" value="YicC-like_C"/>
</dbReference>
<dbReference type="Pfam" id="PF03755">
    <property type="entry name" value="YicC-like_N"/>
    <property type="match status" value="1"/>
</dbReference>
<comment type="similarity">
    <text evidence="5">Belongs to the YicC/YloC family.</text>
</comment>
<dbReference type="PANTHER" id="PTHR30636:SF3">
    <property type="entry name" value="UPF0701 PROTEIN YICC"/>
    <property type="match status" value="1"/>
</dbReference>
<evidence type="ECO:0000259" key="8">
    <source>
        <dbReference type="Pfam" id="PF03755"/>
    </source>
</evidence>
<keyword evidence="4" id="KW-0378">Hydrolase</keyword>
<evidence type="ECO:0000256" key="3">
    <source>
        <dbReference type="ARBA" id="ARBA00022759"/>
    </source>
</evidence>
<keyword evidence="6" id="KW-0175">Coiled coil</keyword>
<evidence type="ECO:0000256" key="2">
    <source>
        <dbReference type="ARBA" id="ARBA00022722"/>
    </source>
</evidence>
<dbReference type="GO" id="GO:0016787">
    <property type="term" value="F:hydrolase activity"/>
    <property type="evidence" value="ECO:0007669"/>
    <property type="project" value="UniProtKB-KW"/>
</dbReference>
<evidence type="ECO:0000313" key="11">
    <source>
        <dbReference type="Proteomes" id="UP000323337"/>
    </source>
</evidence>
<dbReference type="EMBL" id="VSIV01000179">
    <property type="protein sequence ID" value="TYB33205.1"/>
    <property type="molecule type" value="Genomic_DNA"/>
</dbReference>
<evidence type="ECO:0000256" key="1">
    <source>
        <dbReference type="ARBA" id="ARBA00001968"/>
    </source>
</evidence>
<evidence type="ECO:0000256" key="5">
    <source>
        <dbReference type="ARBA" id="ARBA00035648"/>
    </source>
</evidence>
<keyword evidence="2" id="KW-0540">Nuclease</keyword>
<protein>
    <submittedName>
        <fullName evidence="10">YicC family protein</fullName>
    </submittedName>
</protein>
<dbReference type="AlphaFoldDB" id="A0A5D0MMM9"/>
<proteinExistence type="inferred from homology"/>
<dbReference type="NCBIfam" id="TIGR00255">
    <property type="entry name" value="YicC/YloC family endoribonuclease"/>
    <property type="match status" value="1"/>
</dbReference>
<gene>
    <name evidence="10" type="ORF">FXF49_07545</name>
</gene>
<keyword evidence="7" id="KW-0812">Transmembrane</keyword>
<feature type="domain" description="Endoribonuclease YicC-like C-terminal" evidence="9">
    <location>
        <begin position="220"/>
        <end position="335"/>
    </location>
</feature>
<evidence type="ECO:0000256" key="4">
    <source>
        <dbReference type="ARBA" id="ARBA00022801"/>
    </source>
</evidence>
<evidence type="ECO:0000259" key="9">
    <source>
        <dbReference type="Pfam" id="PF08340"/>
    </source>
</evidence>
<reference evidence="10 11" key="1">
    <citation type="submission" date="2019-08" db="EMBL/GenBank/DDBJ databases">
        <title>Genomic characterization of a novel candidate phylum (ARYD3) from a high temperature, high salinity tertiary oil reservoir in north central Oklahoma, USA.</title>
        <authorList>
            <person name="Youssef N.H."/>
            <person name="Yadav A."/>
            <person name="Elshahed M.S."/>
        </authorList>
    </citation>
    <scope>NUCLEOTIDE SEQUENCE [LARGE SCALE GENOMIC DNA]</scope>
    <source>
        <strain evidence="10">ARYD1</strain>
    </source>
</reference>
<dbReference type="InterPro" id="IPR005229">
    <property type="entry name" value="YicC/YloC-like"/>
</dbReference>
<feature type="transmembrane region" description="Helical" evidence="7">
    <location>
        <begin position="12"/>
        <end position="36"/>
    </location>
</feature>
<dbReference type="PANTHER" id="PTHR30636">
    <property type="entry name" value="UPF0701 PROTEIN YICC"/>
    <property type="match status" value="1"/>
</dbReference>
<accession>A0A5D0MMM9</accession>
<dbReference type="Proteomes" id="UP000323337">
    <property type="component" value="Unassembled WGS sequence"/>
</dbReference>
<comment type="caution">
    <text evidence="10">The sequence shown here is derived from an EMBL/GenBank/DDBJ whole genome shotgun (WGS) entry which is preliminary data.</text>
</comment>
<evidence type="ECO:0000256" key="6">
    <source>
        <dbReference type="SAM" id="Coils"/>
    </source>
</evidence>
<feature type="domain" description="Endoribonuclease YicC-like N-terminal" evidence="8">
    <location>
        <begin position="49"/>
        <end position="202"/>
    </location>
</feature>
<evidence type="ECO:0000313" key="10">
    <source>
        <dbReference type="EMBL" id="TYB33205.1"/>
    </source>
</evidence>
<keyword evidence="7" id="KW-1133">Transmembrane helix</keyword>
<sequence>MLTSKDNTSKIIIAISVVVLNILTSYIIFCTIIVYYNLLNLNNKGVLMILSMTGFGRNFLANDFCYVKTEIKSVNSKYLDLRFRLPKLFNYLEIELMNIFREKALRGKIDINVDVQFRKPVKIPKINHNMLNLYLDALREIQMESEVLDDIRIDHLIHYDDILEFNEDKETEEKVGAFIKDSVSQALQGLNSMRQKEGENLYNDLKERIERLKESAKNIDKLKNNVFDYWFDKFKKRMEKLDLEVQEDRITQEAGFYAEKADITEEVVRIDSHLNQFMNTLEKEDFCGKKLDFISQELHREFNTIGSKSNSADVVNIVVSAKSEIDKIREQVQNIV</sequence>
<dbReference type="Pfam" id="PF08340">
    <property type="entry name" value="YicC-like_C"/>
    <property type="match status" value="1"/>
</dbReference>
<keyword evidence="3" id="KW-0255">Endonuclease</keyword>
<evidence type="ECO:0000256" key="7">
    <source>
        <dbReference type="SAM" id="Phobius"/>
    </source>
</evidence>
<organism evidence="10 11">
    <name type="scientific">Flexistipes sinusarabici</name>
    <dbReference type="NCBI Taxonomy" id="2352"/>
    <lineage>
        <taxon>Bacteria</taxon>
        <taxon>Pseudomonadati</taxon>
        <taxon>Deferribacterota</taxon>
        <taxon>Deferribacteres</taxon>
        <taxon>Deferribacterales</taxon>
        <taxon>Flexistipitaceae</taxon>
        <taxon>Flexistipes</taxon>
    </lineage>
</organism>
<feature type="coiled-coil region" evidence="6">
    <location>
        <begin position="195"/>
        <end position="225"/>
    </location>
</feature>
<dbReference type="InterPro" id="IPR013527">
    <property type="entry name" value="YicC-like_N"/>
</dbReference>
<name>A0A5D0MMM9_FLESI</name>
<dbReference type="GO" id="GO:0004521">
    <property type="term" value="F:RNA endonuclease activity"/>
    <property type="evidence" value="ECO:0007669"/>
    <property type="project" value="InterPro"/>
</dbReference>
<keyword evidence="7" id="KW-0472">Membrane</keyword>